<proteinExistence type="predicted"/>
<dbReference type="InterPro" id="IPR011990">
    <property type="entry name" value="TPR-like_helical_dom_sf"/>
</dbReference>
<dbReference type="Gene3D" id="1.25.40.10">
    <property type="entry name" value="Tetratricopeptide repeat domain"/>
    <property type="match status" value="1"/>
</dbReference>
<accession>A0A235BSN9</accession>
<comment type="caution">
    <text evidence="1">The sequence shown here is derived from an EMBL/GenBank/DDBJ whole genome shotgun (WGS) entry which is preliminary data.</text>
</comment>
<sequence length="324" mass="37611">MLTHLLTILLVLATDPLKDYHIFQGIDYIYHENYEFARREFDALITIYPEDPEGFFYLSSLLETLDSFDPRPETKAQLDSVAEIAVKLAEKKLKVEKNAYNLFYVGSTRGERAVRRALRGDWFGCLLDGMKARKNLELAFKEDSTFLDVYMGFGLYDYYLGKYLSFIPWLRGRKLKGIDELKIASQKGKYARKPALFFLLRIYLLENMDSEAIRIIKELRQICPTNTALLCDEAEVYYNKGEYRKAIKSCVHSLSLSENKRPFNPRVRASCYLMLGESYNELKEIEKASTNCELAMRELNGINENWAKEIREEAQKLSQKLKGG</sequence>
<dbReference type="AlphaFoldDB" id="A0A235BSN9"/>
<reference evidence="1 2" key="1">
    <citation type="submission" date="2017-07" db="EMBL/GenBank/DDBJ databases">
        <title>Recovery of genomes from metagenomes via a dereplication, aggregation, and scoring strategy.</title>
        <authorList>
            <person name="Sieber C.M."/>
            <person name="Probst A.J."/>
            <person name="Sharrar A."/>
            <person name="Thomas B.C."/>
            <person name="Hess M."/>
            <person name="Tringe S.G."/>
            <person name="Banfield J.F."/>
        </authorList>
    </citation>
    <scope>NUCLEOTIDE SEQUENCE [LARGE SCALE GENOMIC DNA]</scope>
    <source>
        <strain evidence="1">JGI_Cruoil_03_44_89</strain>
    </source>
</reference>
<dbReference type="SMART" id="SM00028">
    <property type="entry name" value="TPR"/>
    <property type="match status" value="2"/>
</dbReference>
<evidence type="ECO:0000313" key="2">
    <source>
        <dbReference type="Proteomes" id="UP000215215"/>
    </source>
</evidence>
<organism evidence="1 2">
    <name type="scientific">candidate division WOR-3 bacterium JGI_Cruoil_03_44_89</name>
    <dbReference type="NCBI Taxonomy" id="1973748"/>
    <lineage>
        <taxon>Bacteria</taxon>
        <taxon>Bacteria division WOR-3</taxon>
    </lineage>
</organism>
<dbReference type="Proteomes" id="UP000215215">
    <property type="component" value="Unassembled WGS sequence"/>
</dbReference>
<gene>
    <name evidence="1" type="ORF">CH333_06175</name>
</gene>
<protein>
    <submittedName>
        <fullName evidence="1">Uncharacterized protein</fullName>
    </submittedName>
</protein>
<evidence type="ECO:0000313" key="1">
    <source>
        <dbReference type="EMBL" id="OYD15231.1"/>
    </source>
</evidence>
<dbReference type="InterPro" id="IPR019734">
    <property type="entry name" value="TPR_rpt"/>
</dbReference>
<dbReference type="EMBL" id="NOZQ01000136">
    <property type="protein sequence ID" value="OYD15231.1"/>
    <property type="molecule type" value="Genomic_DNA"/>
</dbReference>
<name>A0A235BSN9_UNCW3</name>
<dbReference type="SUPFAM" id="SSF48452">
    <property type="entry name" value="TPR-like"/>
    <property type="match status" value="1"/>
</dbReference>